<accession>A0A401Z9N0</accession>
<dbReference type="RefSeq" id="WP_126594774.1">
    <property type="nucleotide sequence ID" value="NZ_BIFQ01000001.1"/>
</dbReference>
<dbReference type="Proteomes" id="UP000287224">
    <property type="component" value="Unassembled WGS sequence"/>
</dbReference>
<feature type="transmembrane region" description="Helical" evidence="1">
    <location>
        <begin position="94"/>
        <end position="117"/>
    </location>
</feature>
<comment type="caution">
    <text evidence="2">The sequence shown here is derived from an EMBL/GenBank/DDBJ whole genome shotgun (WGS) entry which is preliminary data.</text>
</comment>
<protein>
    <recommendedName>
        <fullName evidence="4">DUF2721 domain-containing protein</fullName>
    </recommendedName>
</protein>
<name>A0A401Z9N0_9CHLR</name>
<dbReference type="InterPro" id="IPR021279">
    <property type="entry name" value="DUF2721"/>
</dbReference>
<feature type="transmembrane region" description="Helical" evidence="1">
    <location>
        <begin position="6"/>
        <end position="27"/>
    </location>
</feature>
<keyword evidence="1" id="KW-0472">Membrane</keyword>
<dbReference type="AlphaFoldDB" id="A0A401Z9N0"/>
<feature type="transmembrane region" description="Helical" evidence="1">
    <location>
        <begin position="123"/>
        <end position="147"/>
    </location>
</feature>
<dbReference type="EMBL" id="BIFQ01000001">
    <property type="protein sequence ID" value="GCE03506.1"/>
    <property type="molecule type" value="Genomic_DNA"/>
</dbReference>
<keyword evidence="3" id="KW-1185">Reference proteome</keyword>
<evidence type="ECO:0000313" key="3">
    <source>
        <dbReference type="Proteomes" id="UP000287224"/>
    </source>
</evidence>
<gene>
    <name evidence="2" type="ORF">KDAU_08350</name>
</gene>
<sequence length="197" mass="22148">MDIPSLTHIISLIVAPVVMISCCILLLNGQLQRYDSISIRMRSMTQERFELLRSTNMSLDETIGTMDDFCKRRLNEIEAQLPHLLKRHKLLHDAALLIGMAILIFVISMFVLAIAAIQNSDQLAFLSFVTFLGGVTVVWLGGMVILYELNKSHLSVRYEVMHSLSLDKSMPVITLSLPRIAVPREKSGKGLAEFHAR</sequence>
<reference evidence="3" key="1">
    <citation type="submission" date="2018-12" db="EMBL/GenBank/DDBJ databases">
        <title>Tengunoibacter tsumagoiensis gen. nov., sp. nov., Dictyobacter kobayashii sp. nov., D. alpinus sp. nov., and D. joshuensis sp. nov. and description of Dictyobacteraceae fam. nov. within the order Ktedonobacterales isolated from Tengu-no-mugimeshi.</title>
        <authorList>
            <person name="Wang C.M."/>
            <person name="Zheng Y."/>
            <person name="Sakai Y."/>
            <person name="Toyoda A."/>
            <person name="Minakuchi Y."/>
            <person name="Abe K."/>
            <person name="Yokota A."/>
            <person name="Yabe S."/>
        </authorList>
    </citation>
    <scope>NUCLEOTIDE SEQUENCE [LARGE SCALE GENOMIC DNA]</scope>
    <source>
        <strain evidence="3">S-27</strain>
    </source>
</reference>
<proteinExistence type="predicted"/>
<evidence type="ECO:0008006" key="4">
    <source>
        <dbReference type="Google" id="ProtNLM"/>
    </source>
</evidence>
<evidence type="ECO:0000313" key="2">
    <source>
        <dbReference type="EMBL" id="GCE03506.1"/>
    </source>
</evidence>
<keyword evidence="1" id="KW-0812">Transmembrane</keyword>
<organism evidence="2 3">
    <name type="scientific">Dictyobacter aurantiacus</name>
    <dbReference type="NCBI Taxonomy" id="1936993"/>
    <lineage>
        <taxon>Bacteria</taxon>
        <taxon>Bacillati</taxon>
        <taxon>Chloroflexota</taxon>
        <taxon>Ktedonobacteria</taxon>
        <taxon>Ktedonobacterales</taxon>
        <taxon>Dictyobacteraceae</taxon>
        <taxon>Dictyobacter</taxon>
    </lineage>
</organism>
<keyword evidence="1" id="KW-1133">Transmembrane helix</keyword>
<dbReference type="OrthoDB" id="157220at2"/>
<dbReference type="Pfam" id="PF11026">
    <property type="entry name" value="DUF2721"/>
    <property type="match status" value="1"/>
</dbReference>
<evidence type="ECO:0000256" key="1">
    <source>
        <dbReference type="SAM" id="Phobius"/>
    </source>
</evidence>